<organism evidence="2 3">
    <name type="scientific">Nocardioides luteus</name>
    <dbReference type="NCBI Taxonomy" id="1844"/>
    <lineage>
        <taxon>Bacteria</taxon>
        <taxon>Bacillati</taxon>
        <taxon>Actinomycetota</taxon>
        <taxon>Actinomycetes</taxon>
        <taxon>Propionibacteriales</taxon>
        <taxon>Nocardioidaceae</taxon>
        <taxon>Nocardioides</taxon>
    </lineage>
</organism>
<dbReference type="OrthoDB" id="3787308at2"/>
<dbReference type="RefSeq" id="WP_045551699.1">
    <property type="nucleotide sequence ID" value="NZ_JZDQ02000036.1"/>
</dbReference>
<reference evidence="2" key="1">
    <citation type="submission" date="2016-10" db="EMBL/GenBank/DDBJ databases">
        <title>Draft Genome Sequence of Nocardioides luteus Strain BAFB, an Alkane-Degrading Bacterium Isolated from JP-7 Polluted Soil.</title>
        <authorList>
            <person name="Brown L."/>
            <person name="Ruiz O.N."/>
            <person name="Gunasekera T."/>
        </authorList>
    </citation>
    <scope>NUCLEOTIDE SEQUENCE [LARGE SCALE GENOMIC DNA]</scope>
    <source>
        <strain evidence="2">BAFB</strain>
    </source>
</reference>
<dbReference type="Proteomes" id="UP000033772">
    <property type="component" value="Unassembled WGS sequence"/>
</dbReference>
<gene>
    <name evidence="2" type="ORF">UG56_021970</name>
</gene>
<proteinExistence type="predicted"/>
<feature type="region of interest" description="Disordered" evidence="1">
    <location>
        <begin position="42"/>
        <end position="63"/>
    </location>
</feature>
<dbReference type="EMBL" id="JZDQ02000036">
    <property type="protein sequence ID" value="OIJ24571.1"/>
    <property type="molecule type" value="Genomic_DNA"/>
</dbReference>
<dbReference type="STRING" id="1844.UG56_021970"/>
<comment type="caution">
    <text evidence="2">The sequence shown here is derived from an EMBL/GenBank/DDBJ whole genome shotgun (WGS) entry which is preliminary data.</text>
</comment>
<protein>
    <submittedName>
        <fullName evidence="2">Uncharacterized protein</fullName>
    </submittedName>
</protein>
<evidence type="ECO:0000313" key="3">
    <source>
        <dbReference type="Proteomes" id="UP000033772"/>
    </source>
</evidence>
<sequence length="63" mass="7098">MTGEPSETEVQEALRALRGEDETQDGRSVKTVLDLHRLRDALTRFGDDEPAGDTKPARDKFRL</sequence>
<keyword evidence="3" id="KW-1185">Reference proteome</keyword>
<name>A0A1J4MZ74_9ACTN</name>
<evidence type="ECO:0000313" key="2">
    <source>
        <dbReference type="EMBL" id="OIJ24571.1"/>
    </source>
</evidence>
<accession>A0A1J4MZ74</accession>
<dbReference type="AlphaFoldDB" id="A0A1J4MZ74"/>
<evidence type="ECO:0000256" key="1">
    <source>
        <dbReference type="SAM" id="MobiDB-lite"/>
    </source>
</evidence>